<protein>
    <submittedName>
        <fullName evidence="1">Uncharacterized protein</fullName>
    </submittedName>
</protein>
<accession>A0ACB9L2U5</accession>
<organism evidence="1 2">
    <name type="scientific">Melastoma candidum</name>
    <dbReference type="NCBI Taxonomy" id="119954"/>
    <lineage>
        <taxon>Eukaryota</taxon>
        <taxon>Viridiplantae</taxon>
        <taxon>Streptophyta</taxon>
        <taxon>Embryophyta</taxon>
        <taxon>Tracheophyta</taxon>
        <taxon>Spermatophyta</taxon>
        <taxon>Magnoliopsida</taxon>
        <taxon>eudicotyledons</taxon>
        <taxon>Gunneridae</taxon>
        <taxon>Pentapetalae</taxon>
        <taxon>rosids</taxon>
        <taxon>malvids</taxon>
        <taxon>Myrtales</taxon>
        <taxon>Melastomataceae</taxon>
        <taxon>Melastomatoideae</taxon>
        <taxon>Melastomateae</taxon>
        <taxon>Melastoma</taxon>
    </lineage>
</organism>
<sequence length="375" mass="42051">MISNLGTFMSWADNIRSLKVMANADTPEDAVTARNNGAQGIGLCMTEHMFFASDVRIKAVRMMIMAVTTEQRKAALNQVLPYQRSDFEGIFRAIDGLPVTIRLLDPPLQEFLPEVRCFLFNNSTNFPEYHGSLLLNFVNMLGISYPELMEMQARAVFQAAVSMSNQGIKVYPEIMVPLVGTPPDRLSFIFSLYLWHQVSLIRSVANKVFSEMGSSLSFKVGNMIEIPRAAHVAEEIAKEAEFFSFGTNDLTQMTFGYRRDDVGKFLPIYLSNGILQADPFEVGSLTTLLAFTSSDSCSISVSEYAENMAGAIFRRILRRNGIRLRFLFSIQGSHRQAHSGSSCSTESFVTKYSTRVTTTRPKKVLFSILRQFPQP</sequence>
<name>A0ACB9L2U5_9MYRT</name>
<keyword evidence="2" id="KW-1185">Reference proteome</keyword>
<proteinExistence type="predicted"/>
<evidence type="ECO:0000313" key="1">
    <source>
        <dbReference type="EMBL" id="KAI4304114.1"/>
    </source>
</evidence>
<evidence type="ECO:0000313" key="2">
    <source>
        <dbReference type="Proteomes" id="UP001057402"/>
    </source>
</evidence>
<gene>
    <name evidence="1" type="ORF">MLD38_039669</name>
</gene>
<dbReference type="EMBL" id="CM042891">
    <property type="protein sequence ID" value="KAI4304114.1"/>
    <property type="molecule type" value="Genomic_DNA"/>
</dbReference>
<dbReference type="Proteomes" id="UP001057402">
    <property type="component" value="Chromosome 12"/>
</dbReference>
<comment type="caution">
    <text evidence="1">The sequence shown here is derived from an EMBL/GenBank/DDBJ whole genome shotgun (WGS) entry which is preliminary data.</text>
</comment>
<reference evidence="2" key="1">
    <citation type="journal article" date="2023" name="Front. Plant Sci.">
        <title>Chromosomal-level genome assembly of Melastoma candidum provides insights into trichome evolution.</title>
        <authorList>
            <person name="Zhong Y."/>
            <person name="Wu W."/>
            <person name="Sun C."/>
            <person name="Zou P."/>
            <person name="Liu Y."/>
            <person name="Dai S."/>
            <person name="Zhou R."/>
        </authorList>
    </citation>
    <scope>NUCLEOTIDE SEQUENCE [LARGE SCALE GENOMIC DNA]</scope>
</reference>